<proteinExistence type="predicted"/>
<protein>
    <submittedName>
        <fullName evidence="2">Uncharacterized protein</fullName>
    </submittedName>
</protein>
<evidence type="ECO:0000313" key="3">
    <source>
        <dbReference type="Proteomes" id="UP000435177"/>
    </source>
</evidence>
<sequence>MHKKLIVPVTILLIVVPVVINVLVQTPPIPFSTVFGTGDDWFGFFGSYFGGAVGALVAVYIAYKQIESAKEEFQERLEIEKQKQIKEDEKQHNLVKQENRVFVNYEWEWTEWNLEKFTNLHKAKVIYTFDYYQRELSLKKDKKNITTFAKLSLLGNAGFILDCKIKITVTEFEPELKVNNLRVHSDPAFNNNELIIHLPIVTSEDVIFIPIINCYLKCEETEKYYNHDIYDVEKIETEYITPVNEHIKYISNYTEGKEVYLLVNDDGLETILFESSIRDIRWKVPGVKIAE</sequence>
<keyword evidence="1" id="KW-0812">Transmembrane</keyword>
<accession>A0ABW9T9I4</accession>
<dbReference type="Proteomes" id="UP000435177">
    <property type="component" value="Unassembled WGS sequence"/>
</dbReference>
<feature type="transmembrane region" description="Helical" evidence="1">
    <location>
        <begin position="5"/>
        <end position="24"/>
    </location>
</feature>
<keyword evidence="1" id="KW-1133">Transmembrane helix</keyword>
<dbReference type="EMBL" id="WOAA01000045">
    <property type="protein sequence ID" value="MUG68974.1"/>
    <property type="molecule type" value="Genomic_DNA"/>
</dbReference>
<keyword evidence="1" id="KW-0472">Membrane</keyword>
<evidence type="ECO:0000256" key="1">
    <source>
        <dbReference type="SAM" id="Phobius"/>
    </source>
</evidence>
<evidence type="ECO:0000313" key="2">
    <source>
        <dbReference type="EMBL" id="MUG68974.1"/>
    </source>
</evidence>
<gene>
    <name evidence="2" type="ORF">GNP94_23760</name>
</gene>
<organism evidence="2 3">
    <name type="scientific">Paenibacillus campinasensis</name>
    <dbReference type="NCBI Taxonomy" id="66347"/>
    <lineage>
        <taxon>Bacteria</taxon>
        <taxon>Bacillati</taxon>
        <taxon>Bacillota</taxon>
        <taxon>Bacilli</taxon>
        <taxon>Bacillales</taxon>
        <taxon>Paenibacillaceae</taxon>
        <taxon>Paenibacillus</taxon>
    </lineage>
</organism>
<feature type="transmembrane region" description="Helical" evidence="1">
    <location>
        <begin position="44"/>
        <end position="63"/>
    </location>
</feature>
<reference evidence="2 3" key="1">
    <citation type="submission" date="2019-11" db="EMBL/GenBank/DDBJ databases">
        <title>Draft genome sequences of five Paenibacillus species of dairy origin.</title>
        <authorList>
            <person name="Olajide A.M."/>
            <person name="Chen S."/>
            <person name="Lapointe G."/>
        </authorList>
    </citation>
    <scope>NUCLEOTIDE SEQUENCE [LARGE SCALE GENOMIC DNA]</scope>
    <source>
        <strain evidence="2 3">3CS1</strain>
    </source>
</reference>
<name>A0ABW9T9I4_9BACL</name>
<dbReference type="RefSeq" id="WP_155619157.1">
    <property type="nucleotide sequence ID" value="NZ_WOAA01000045.1"/>
</dbReference>
<keyword evidence="3" id="KW-1185">Reference proteome</keyword>
<comment type="caution">
    <text evidence="2">The sequence shown here is derived from an EMBL/GenBank/DDBJ whole genome shotgun (WGS) entry which is preliminary data.</text>
</comment>